<organism evidence="5 6">
    <name type="scientific">Paraburkholderia bryophila</name>
    <dbReference type="NCBI Taxonomy" id="420952"/>
    <lineage>
        <taxon>Bacteria</taxon>
        <taxon>Pseudomonadati</taxon>
        <taxon>Pseudomonadota</taxon>
        <taxon>Betaproteobacteria</taxon>
        <taxon>Burkholderiales</taxon>
        <taxon>Burkholderiaceae</taxon>
        <taxon>Paraburkholderia</taxon>
    </lineage>
</organism>
<evidence type="ECO:0000313" key="6">
    <source>
        <dbReference type="Proteomes" id="UP000248918"/>
    </source>
</evidence>
<dbReference type="PANTHER" id="PTHR32328">
    <property type="entry name" value="L-SERYL-TRNA(SEC) SELENIUM TRANSFERASE"/>
    <property type="match status" value="1"/>
</dbReference>
<dbReference type="Gene3D" id="3.40.640.10">
    <property type="entry name" value="Type I PLP-dependent aspartate aminotransferase-like (Major domain)"/>
    <property type="match status" value="1"/>
</dbReference>
<sequence>MDIRSRFGLRPVINASGTMTGLGASSVGAPVIDAVARMLPQFVEIDDLQRKASAVIAEACGSEAGYVTASCSAAITLTIAAAMTGDDPGLIERLPDTSGMPGLRNEVVIQTGHLVNYGAPVDQAIRLSGARVVPVGAATEAHGYQLNTAITERTAAALYVVSHHTVQFGLIPFEEFVAVAHAKGVPVIVDAASEYDLERFIAGGADLALYSAHKFLGGLTAGIVAGNKALVRAAYFQNGGIGRGMKVGKEGIVGAIVALEQWQQRDHLAIRARERGYLTLWRETLNRCEGVWAEIDADPTGNPLDRLKLHIDPKLARISAWDLADALARAPEGEAPVIVRDHEAELQFFFLDPCNLHAGEAQIVLSRILAELERARVAPEPIVTPFHQRDARRLDARRNWPD</sequence>
<dbReference type="InterPro" id="IPR015421">
    <property type="entry name" value="PyrdxlP-dep_Trfase_major"/>
</dbReference>
<comment type="cofactor">
    <cofactor evidence="1 4">
        <name>pyridoxal 5'-phosphate</name>
        <dbReference type="ChEBI" id="CHEBI:597326"/>
    </cofactor>
</comment>
<evidence type="ECO:0000256" key="2">
    <source>
        <dbReference type="ARBA" id="ARBA00022898"/>
    </source>
</evidence>
<dbReference type="InterPro" id="IPR018319">
    <property type="entry name" value="SelA-like"/>
</dbReference>
<evidence type="ECO:0000256" key="1">
    <source>
        <dbReference type="ARBA" id="ARBA00001933"/>
    </source>
</evidence>
<dbReference type="Proteomes" id="UP000248918">
    <property type="component" value="Unassembled WGS sequence"/>
</dbReference>
<dbReference type="PANTHER" id="PTHR32328:SF0">
    <property type="entry name" value="L-SERYL-TRNA(SEC) SELENIUM TRANSFERASE"/>
    <property type="match status" value="1"/>
</dbReference>
<evidence type="ECO:0000256" key="3">
    <source>
        <dbReference type="ARBA" id="ARBA00044507"/>
    </source>
</evidence>
<feature type="modified residue" description="N6-(pyridoxal phosphate)lysine" evidence="4">
    <location>
        <position position="214"/>
    </location>
</feature>
<dbReference type="RefSeq" id="WP_244146889.1">
    <property type="nucleotide sequence ID" value="NZ_CADFFP010000003.1"/>
</dbReference>
<comment type="caution">
    <text evidence="5">The sequence shown here is derived from an EMBL/GenBank/DDBJ whole genome shotgun (WGS) entry which is preliminary data.</text>
</comment>
<dbReference type="GO" id="GO:0004125">
    <property type="term" value="F:L-seryl-tRNA(Sec) selenium transferase activity"/>
    <property type="evidence" value="ECO:0007669"/>
    <property type="project" value="TreeGrafter"/>
</dbReference>
<dbReference type="EMBL" id="QLTK01000001">
    <property type="protein sequence ID" value="RAS39309.1"/>
    <property type="molecule type" value="Genomic_DNA"/>
</dbReference>
<gene>
    <name evidence="5" type="ORF">BX591_101648</name>
</gene>
<dbReference type="SUPFAM" id="SSF53383">
    <property type="entry name" value="PLP-dependent transferases"/>
    <property type="match status" value="1"/>
</dbReference>
<dbReference type="Pfam" id="PF03841">
    <property type="entry name" value="SelA"/>
    <property type="match status" value="1"/>
</dbReference>
<dbReference type="InterPro" id="IPR015424">
    <property type="entry name" value="PyrdxlP-dep_Trfase"/>
</dbReference>
<keyword evidence="5" id="KW-0808">Transferase</keyword>
<evidence type="ECO:0000256" key="4">
    <source>
        <dbReference type="PIRSR" id="PIRSR618319-50"/>
    </source>
</evidence>
<reference evidence="5 6" key="1">
    <citation type="submission" date="2018-06" db="EMBL/GenBank/DDBJ databases">
        <title>Genomic Encyclopedia of Type Strains, Phase III (KMG-III): the genomes of soil and plant-associated and newly described type strains.</title>
        <authorList>
            <person name="Whitman W."/>
        </authorList>
    </citation>
    <scope>NUCLEOTIDE SEQUENCE [LARGE SCALE GENOMIC DNA]</scope>
    <source>
        <strain evidence="5 6">LMG 23644</strain>
    </source>
</reference>
<dbReference type="AlphaFoldDB" id="A0A329CXV1"/>
<name>A0A329CXV1_9BURK</name>
<comment type="similarity">
    <text evidence="3">Belongs to the SelA family.</text>
</comment>
<proteinExistence type="inferred from homology"/>
<keyword evidence="2 4" id="KW-0663">Pyridoxal phosphate</keyword>
<protein>
    <submittedName>
        <fullName evidence="5">L-seryl-tRNA(Sec) selenium transferase</fullName>
    </submittedName>
</protein>
<evidence type="ECO:0000313" key="5">
    <source>
        <dbReference type="EMBL" id="RAS39309.1"/>
    </source>
</evidence>
<accession>A0A329CXV1</accession>